<dbReference type="Gene3D" id="1.20.120.330">
    <property type="entry name" value="Nucleotidyltransferases domain 2"/>
    <property type="match status" value="1"/>
</dbReference>
<dbReference type="PROSITE" id="PS50910">
    <property type="entry name" value="HEPN"/>
    <property type="match status" value="1"/>
</dbReference>
<dbReference type="RefSeq" id="WP_076373811.1">
    <property type="nucleotide sequence ID" value="NZ_FTMG01000006.1"/>
</dbReference>
<dbReference type="Pfam" id="PF05168">
    <property type="entry name" value="HEPN"/>
    <property type="match status" value="1"/>
</dbReference>
<protein>
    <submittedName>
        <fullName evidence="2">HEPN domain-containing protein</fullName>
    </submittedName>
</protein>
<evidence type="ECO:0000313" key="3">
    <source>
        <dbReference type="Proteomes" id="UP000541583"/>
    </source>
</evidence>
<dbReference type="SUPFAM" id="SSF81593">
    <property type="entry name" value="Nucleotidyltransferase substrate binding subunit/domain"/>
    <property type="match status" value="1"/>
</dbReference>
<feature type="domain" description="HEPN" evidence="1">
    <location>
        <begin position="373"/>
        <end position="493"/>
    </location>
</feature>
<sequence>MRLGYHAPWEHYPKNLSFEEVQNPYVVLNEFFGSWPDTHKKDLKQWRKAVTADTYFKGKPHGPGELLFINEQVIRLVEACYLLWVSYKGGHRQENQLTPILLEKAKQEWIYFPDDLSEQELLHPYKILKKTYKHFSVQRYRDHLKYWLYGAMYNRPIHDDEVITQMKTIYRNLSQLYDAAWVIQQTEGIRTLIKHKYDKLQDEKEIAIKRSDKILSDKVPEIAEENLFIDPKAITIKPFEPKMTTAEKLGIDTVTEHLLKVIPTIRSITYLGSYPKPFTYYLLILVDDEEKMPEHSIVNKLIDNTKALTNIYPIVHKVQSAADGINSKGRFWSVVFEKGINVYTSEGLYLPTPHVLSPKQQKAAINACWKRWCTNGKEFFQGAKRYLEEGNNRLALFLLHQAAEHTLIGVLQILFGYRQSVHSLSKLLSLTLLFTEDLIVIFSLDTEQGKEIFNLLQNGYSKARYDENFIADEDPVKTATRLVGILLAKAEALYRGQLEQQSLSAEESI</sequence>
<dbReference type="SMART" id="SM00748">
    <property type="entry name" value="HEPN"/>
    <property type="match status" value="1"/>
</dbReference>
<reference evidence="2 3" key="1">
    <citation type="submission" date="2020-08" db="EMBL/GenBank/DDBJ databases">
        <title>Genomic Encyclopedia of Type Strains, Phase IV (KMG-V): Genome sequencing to study the core and pangenomes of soil and plant-associated prokaryotes.</title>
        <authorList>
            <person name="Whitman W."/>
        </authorList>
    </citation>
    <scope>NUCLEOTIDE SEQUENCE [LARGE SCALE GENOMIC DNA]</scope>
    <source>
        <strain evidence="2 3">ANJLi2</strain>
    </source>
</reference>
<dbReference type="Proteomes" id="UP000541583">
    <property type="component" value="Unassembled WGS sequence"/>
</dbReference>
<dbReference type="InterPro" id="IPR007842">
    <property type="entry name" value="HEPN_dom"/>
</dbReference>
<evidence type="ECO:0000313" key="2">
    <source>
        <dbReference type="EMBL" id="MBB6110277.1"/>
    </source>
</evidence>
<gene>
    <name evidence="2" type="ORF">HDF23_003033</name>
</gene>
<proteinExistence type="predicted"/>
<comment type="caution">
    <text evidence="2">The sequence shown here is derived from an EMBL/GenBank/DDBJ whole genome shotgun (WGS) entry which is preliminary data.</text>
</comment>
<name>A0ABR6PKI1_9SPHI</name>
<evidence type="ECO:0000259" key="1">
    <source>
        <dbReference type="PROSITE" id="PS50910"/>
    </source>
</evidence>
<dbReference type="EMBL" id="JACHCB010000007">
    <property type="protein sequence ID" value="MBB6110277.1"/>
    <property type="molecule type" value="Genomic_DNA"/>
</dbReference>
<organism evidence="2 3">
    <name type="scientific">Mucilaginibacter lappiensis</name>
    <dbReference type="NCBI Taxonomy" id="354630"/>
    <lineage>
        <taxon>Bacteria</taxon>
        <taxon>Pseudomonadati</taxon>
        <taxon>Bacteroidota</taxon>
        <taxon>Sphingobacteriia</taxon>
        <taxon>Sphingobacteriales</taxon>
        <taxon>Sphingobacteriaceae</taxon>
        <taxon>Mucilaginibacter</taxon>
    </lineage>
</organism>
<accession>A0ABR6PKI1</accession>
<keyword evidence="3" id="KW-1185">Reference proteome</keyword>